<proteinExistence type="inferred from homology"/>
<dbReference type="EMBL" id="KB932202">
    <property type="protein sequence ID" value="KCV72389.1"/>
    <property type="molecule type" value="Genomic_DNA"/>
</dbReference>
<gene>
    <name evidence="4" type="ORF">H696_01784</name>
</gene>
<feature type="compositionally biased region" description="Low complexity" evidence="2">
    <location>
        <begin position="147"/>
        <end position="161"/>
    </location>
</feature>
<dbReference type="Proteomes" id="UP000030693">
    <property type="component" value="Unassembled WGS sequence"/>
</dbReference>
<evidence type="ECO:0000259" key="3">
    <source>
        <dbReference type="Pfam" id="PF01167"/>
    </source>
</evidence>
<dbReference type="Gene3D" id="3.20.90.10">
    <property type="entry name" value="Tubby Protein, Chain A"/>
    <property type="match status" value="1"/>
</dbReference>
<comment type="similarity">
    <text evidence="1">Belongs to the TUB family.</text>
</comment>
<dbReference type="InterPro" id="IPR025659">
    <property type="entry name" value="Tubby-like_C"/>
</dbReference>
<organism evidence="4">
    <name type="scientific">Fonticula alba</name>
    <name type="common">Slime mold</name>
    <dbReference type="NCBI Taxonomy" id="691883"/>
    <lineage>
        <taxon>Eukaryota</taxon>
        <taxon>Rotosphaerida</taxon>
        <taxon>Fonticulaceae</taxon>
        <taxon>Fonticula</taxon>
    </lineage>
</organism>
<feature type="region of interest" description="Disordered" evidence="2">
    <location>
        <begin position="130"/>
        <end position="224"/>
    </location>
</feature>
<dbReference type="Pfam" id="PF01167">
    <property type="entry name" value="Tub"/>
    <property type="match status" value="1"/>
</dbReference>
<evidence type="ECO:0000313" key="5">
    <source>
        <dbReference type="Proteomes" id="UP000030693"/>
    </source>
</evidence>
<dbReference type="eggNOG" id="KOG2502">
    <property type="taxonomic scope" value="Eukaryota"/>
</dbReference>
<feature type="compositionally biased region" description="Low complexity" evidence="2">
    <location>
        <begin position="204"/>
        <end position="217"/>
    </location>
</feature>
<dbReference type="AlphaFoldDB" id="A0A058ZDC5"/>
<protein>
    <recommendedName>
        <fullName evidence="3">Tubby C-terminal domain-containing protein</fullName>
    </recommendedName>
</protein>
<name>A0A058ZDC5_FONAL</name>
<dbReference type="InterPro" id="IPR000007">
    <property type="entry name" value="Tubby_C"/>
</dbReference>
<dbReference type="PANTHER" id="PTHR16517:SF7">
    <property type="entry name" value="PROTEIN KING TUBBY"/>
    <property type="match status" value="1"/>
</dbReference>
<dbReference type="OrthoDB" id="8775810at2759"/>
<dbReference type="GeneID" id="20526509"/>
<evidence type="ECO:0000256" key="2">
    <source>
        <dbReference type="SAM" id="MobiDB-lite"/>
    </source>
</evidence>
<evidence type="ECO:0000313" key="4">
    <source>
        <dbReference type="EMBL" id="KCV72389.1"/>
    </source>
</evidence>
<dbReference type="PANTHER" id="PTHR16517">
    <property type="entry name" value="TUBBY-RELATED"/>
    <property type="match status" value="1"/>
</dbReference>
<dbReference type="SUPFAM" id="SSF54518">
    <property type="entry name" value="Tubby C-terminal domain-like"/>
    <property type="match status" value="1"/>
</dbReference>
<dbReference type="STRING" id="691883.A0A058ZDC5"/>
<reference evidence="4" key="1">
    <citation type="submission" date="2013-04" db="EMBL/GenBank/DDBJ databases">
        <title>The Genome Sequence of Fonticula alba ATCC 38817.</title>
        <authorList>
            <consortium name="The Broad Institute Genomics Platform"/>
            <person name="Russ C."/>
            <person name="Cuomo C."/>
            <person name="Burger G."/>
            <person name="Gray M.W."/>
            <person name="Holland P.W.H."/>
            <person name="King N."/>
            <person name="Lang F.B.F."/>
            <person name="Roger A.J."/>
            <person name="Ruiz-Trillo I."/>
            <person name="Brown M."/>
            <person name="Walker B."/>
            <person name="Young S."/>
            <person name="Zeng Q."/>
            <person name="Gargeya S."/>
            <person name="Fitzgerald M."/>
            <person name="Haas B."/>
            <person name="Abouelleil A."/>
            <person name="Allen A.W."/>
            <person name="Alvarado L."/>
            <person name="Arachchi H.M."/>
            <person name="Berlin A.M."/>
            <person name="Chapman S.B."/>
            <person name="Gainer-Dewar J."/>
            <person name="Goldberg J."/>
            <person name="Griggs A."/>
            <person name="Gujja S."/>
            <person name="Hansen M."/>
            <person name="Howarth C."/>
            <person name="Imamovic A."/>
            <person name="Ireland A."/>
            <person name="Larimer J."/>
            <person name="McCowan C."/>
            <person name="Murphy C."/>
            <person name="Pearson M."/>
            <person name="Poon T.W."/>
            <person name="Priest M."/>
            <person name="Roberts A."/>
            <person name="Saif S."/>
            <person name="Shea T."/>
            <person name="Sisk P."/>
            <person name="Sykes S."/>
            <person name="Wortman J."/>
            <person name="Nusbaum C."/>
            <person name="Birren B."/>
        </authorList>
    </citation>
    <scope>NUCLEOTIDE SEQUENCE [LARGE SCALE GENOMIC DNA]</scope>
    <source>
        <strain evidence="4">ATCC 38817</strain>
    </source>
</reference>
<feature type="compositionally biased region" description="Low complexity" evidence="2">
    <location>
        <begin position="179"/>
        <end position="192"/>
    </location>
</feature>
<feature type="domain" description="Tubby C-terminal" evidence="3">
    <location>
        <begin position="222"/>
        <end position="358"/>
    </location>
</feature>
<sequence>MTPAEKNPASREATAAKVNKISHERFVSLRLLKEYAAAVIEYNLMLETCGGPGVVTSMMTQAIHLTMAARNGANPGMSSIPPPLGPPYKIAVATRSGSDWIIREPDFEEAGPEAGQVFGRVERVPQRNGAYIVGPGENPFQKRGIFSRSSSSRLSHTSTTDTGHESAIGWTQDPTDVDSPSAAATPSTSPTPGADRDGANANVSPMPQSSPSHSSDSLGIAPPDSGAIRQELAAVIFDFHPPETSRRAPRRHAGVVGGNPIHTARVQLVLPGINVQTGRPLSHTPTTTEERMLRSAHKSLLPHPMCVAIPSKAPVWSDLARSYVLNFRGRVTLASVKNMLIIHPRDPDYVILQIGRAAPAAHWPAGAAAAGAFPPGTLVLDYRFPLTAVQALGVALACLDNASPGGGQSQMFM</sequence>
<keyword evidence="5" id="KW-1185">Reference proteome</keyword>
<evidence type="ECO:0000256" key="1">
    <source>
        <dbReference type="ARBA" id="ARBA00007129"/>
    </source>
</evidence>
<dbReference type="RefSeq" id="XP_009493967.1">
    <property type="nucleotide sequence ID" value="XM_009495692.1"/>
</dbReference>
<accession>A0A058ZDC5</accession>